<comment type="caution">
    <text evidence="1">The sequence shown here is derived from an EMBL/GenBank/DDBJ whole genome shotgun (WGS) entry which is preliminary data.</text>
</comment>
<accession>A0A4Q2JSH4</accession>
<protein>
    <submittedName>
        <fullName evidence="1">ATPase</fullName>
    </submittedName>
</protein>
<reference evidence="1 2" key="1">
    <citation type="submission" date="2019-01" db="EMBL/GenBank/DDBJ databases">
        <authorList>
            <person name="Li J."/>
        </authorList>
    </citation>
    <scope>NUCLEOTIDE SEQUENCE [LARGE SCALE GENOMIC DNA]</scope>
    <source>
        <strain evidence="1 2">CCUG 35506</strain>
    </source>
</reference>
<dbReference type="SUPFAM" id="SSF55961">
    <property type="entry name" value="Bet v1-like"/>
    <property type="match status" value="1"/>
</dbReference>
<dbReference type="Gene3D" id="3.30.530.20">
    <property type="match status" value="1"/>
</dbReference>
<dbReference type="AlphaFoldDB" id="A0A4Q2JSH4"/>
<dbReference type="Proteomes" id="UP000292935">
    <property type="component" value="Unassembled WGS sequence"/>
</dbReference>
<keyword evidence="2" id="KW-1185">Reference proteome</keyword>
<dbReference type="InterPro" id="IPR023393">
    <property type="entry name" value="START-like_dom_sf"/>
</dbReference>
<dbReference type="RefSeq" id="WP_129231406.1">
    <property type="nucleotide sequence ID" value="NZ_SDPO01000002.1"/>
</dbReference>
<dbReference type="OrthoDB" id="8117292at2"/>
<sequence length="166" mass="18652">MNGTTGSLDRIEQQIDIDASAERVWELVSTAGWWINDDRVVEHRIEEEGSRVVVHDEKWGSFTLGVESLDAPRYAAFRWFNAPPASAEPDPALDALTSTLVEFWIEERADGGVVLRVAESGFEGLDRSAEERRRMFDENTEGWAIELEYARDHVANETSVDVAAGR</sequence>
<evidence type="ECO:0000313" key="1">
    <source>
        <dbReference type="EMBL" id="RXZ49240.1"/>
    </source>
</evidence>
<proteinExistence type="predicted"/>
<gene>
    <name evidence="1" type="ORF">ESP57_09950</name>
</gene>
<evidence type="ECO:0000313" key="2">
    <source>
        <dbReference type="Proteomes" id="UP000292935"/>
    </source>
</evidence>
<dbReference type="EMBL" id="SDPO01000002">
    <property type="protein sequence ID" value="RXZ49240.1"/>
    <property type="molecule type" value="Genomic_DNA"/>
</dbReference>
<name>A0A4Q2JSH4_9MICO</name>
<organism evidence="1 2">
    <name type="scientific">Agromyces fucosus</name>
    <dbReference type="NCBI Taxonomy" id="41985"/>
    <lineage>
        <taxon>Bacteria</taxon>
        <taxon>Bacillati</taxon>
        <taxon>Actinomycetota</taxon>
        <taxon>Actinomycetes</taxon>
        <taxon>Micrococcales</taxon>
        <taxon>Microbacteriaceae</taxon>
        <taxon>Agromyces</taxon>
    </lineage>
</organism>